<reference evidence="1 2" key="1">
    <citation type="journal article" date="2024" name="BMC Genomics">
        <title>De novo assembly and annotation of Popillia japonica's genome with initial clues to its potential as an invasive pest.</title>
        <authorList>
            <person name="Cucini C."/>
            <person name="Boschi S."/>
            <person name="Funari R."/>
            <person name="Cardaioli E."/>
            <person name="Iannotti N."/>
            <person name="Marturano G."/>
            <person name="Paoli F."/>
            <person name="Bruttini M."/>
            <person name="Carapelli A."/>
            <person name="Frati F."/>
            <person name="Nardi F."/>
        </authorList>
    </citation>
    <scope>NUCLEOTIDE SEQUENCE [LARGE SCALE GENOMIC DNA]</scope>
    <source>
        <strain evidence="1">DMR45628</strain>
    </source>
</reference>
<keyword evidence="2" id="KW-1185">Reference proteome</keyword>
<accession>A0AAW1LSB6</accession>
<sequence length="233" mass="25589">MHEGRGWKVKPKATQDGAIGILNCFQEVTPEVIQTLESHQGIRLEDEEKLLKRLLGTASSVFTLQVMETEAACFGTPTLHSRSASVEFSVLSYEVCALGVSIRSWGSSLDDSSLDNKIWKQPLHPFYLCILAFSTSTGTSNDRSAFVGVIGGGGWWWLKDSCADDRRLSKSLKQPPHPFCRCILAFITGTVWPLPQVLLVLVTDHQHLLVLLAAVVGGGLRIAVLMIEDCPRV</sequence>
<name>A0AAW1LSB6_POPJA</name>
<evidence type="ECO:0000313" key="2">
    <source>
        <dbReference type="Proteomes" id="UP001458880"/>
    </source>
</evidence>
<comment type="caution">
    <text evidence="1">The sequence shown here is derived from an EMBL/GenBank/DDBJ whole genome shotgun (WGS) entry which is preliminary data.</text>
</comment>
<dbReference type="Proteomes" id="UP001458880">
    <property type="component" value="Unassembled WGS sequence"/>
</dbReference>
<dbReference type="AlphaFoldDB" id="A0AAW1LSB6"/>
<evidence type="ECO:0000313" key="1">
    <source>
        <dbReference type="EMBL" id="KAK9736802.1"/>
    </source>
</evidence>
<dbReference type="EMBL" id="JASPKY010000108">
    <property type="protein sequence ID" value="KAK9736802.1"/>
    <property type="molecule type" value="Genomic_DNA"/>
</dbReference>
<protein>
    <submittedName>
        <fullName evidence="1">Uncharacterized protein</fullName>
    </submittedName>
</protein>
<organism evidence="1 2">
    <name type="scientific">Popillia japonica</name>
    <name type="common">Japanese beetle</name>
    <dbReference type="NCBI Taxonomy" id="7064"/>
    <lineage>
        <taxon>Eukaryota</taxon>
        <taxon>Metazoa</taxon>
        <taxon>Ecdysozoa</taxon>
        <taxon>Arthropoda</taxon>
        <taxon>Hexapoda</taxon>
        <taxon>Insecta</taxon>
        <taxon>Pterygota</taxon>
        <taxon>Neoptera</taxon>
        <taxon>Endopterygota</taxon>
        <taxon>Coleoptera</taxon>
        <taxon>Polyphaga</taxon>
        <taxon>Scarabaeiformia</taxon>
        <taxon>Scarabaeidae</taxon>
        <taxon>Rutelinae</taxon>
        <taxon>Popillia</taxon>
    </lineage>
</organism>
<proteinExistence type="predicted"/>
<gene>
    <name evidence="1" type="ORF">QE152_g11265</name>
</gene>